<keyword evidence="1" id="KW-0472">Membrane</keyword>
<proteinExistence type="predicted"/>
<dbReference type="KEGG" id="mhz:Metho_0994"/>
<organism evidence="2 3">
    <name type="scientific">Methanomethylovorans hollandica (strain DSM 15978 / NBRC 107637 / DMS1)</name>
    <dbReference type="NCBI Taxonomy" id="867904"/>
    <lineage>
        <taxon>Archaea</taxon>
        <taxon>Methanobacteriati</taxon>
        <taxon>Methanobacteriota</taxon>
        <taxon>Stenosarchaea group</taxon>
        <taxon>Methanomicrobia</taxon>
        <taxon>Methanosarcinales</taxon>
        <taxon>Methanosarcinaceae</taxon>
        <taxon>Methanomethylovorans</taxon>
    </lineage>
</organism>
<keyword evidence="3" id="KW-1185">Reference proteome</keyword>
<keyword evidence="1" id="KW-1133">Transmembrane helix</keyword>
<evidence type="ECO:0000313" key="2">
    <source>
        <dbReference type="EMBL" id="AGB49233.1"/>
    </source>
</evidence>
<gene>
    <name evidence="2" type="ordered locus">Metho_0994</name>
</gene>
<accession>L0KYS8</accession>
<evidence type="ECO:0000256" key="1">
    <source>
        <dbReference type="SAM" id="Phobius"/>
    </source>
</evidence>
<feature type="transmembrane region" description="Helical" evidence="1">
    <location>
        <begin position="219"/>
        <end position="238"/>
    </location>
</feature>
<name>L0KYS8_METHD</name>
<sequence precursor="true">MFIRLKRSLFMITCLFMLLHTVAAGNTTALTTGNDTGFSDMYFQQYIIDMDMSYVDGILVQETWTLLPDNANVTMIGLSVPADSTVMLFQKQDMSDATSAMDIAYNRTGDILYFIENSTSPSGLPQLYGLVYLLPESSNGQFTKMLTLPGYQPSSVHSLVLNVKTKQGFDPVIVDGNGMPLSSNSRREGNITSFLFTHPSFNEITVSTTKAKTSNDTTYLSYLFFITGLLVLGGAIYLNRKNKDAHKDTDIQKLEYRYAAIQKVLSAIDSDLKEKIIDAEVHSLMSAKYMKQASEIKKELDKIPDKKQNQ</sequence>
<protein>
    <submittedName>
        <fullName evidence="2">Uncharacterized protein</fullName>
    </submittedName>
</protein>
<dbReference type="EMBL" id="CP003362">
    <property type="protein sequence ID" value="AGB49233.1"/>
    <property type="molecule type" value="Genomic_DNA"/>
</dbReference>
<evidence type="ECO:0000313" key="3">
    <source>
        <dbReference type="Proteomes" id="UP000010866"/>
    </source>
</evidence>
<reference evidence="3" key="1">
    <citation type="submission" date="2012-02" db="EMBL/GenBank/DDBJ databases">
        <title>Complete sequence of chromosome of Methanomethylovorans hollandica DSM 15978.</title>
        <authorList>
            <person name="Lucas S."/>
            <person name="Copeland A."/>
            <person name="Lapidus A."/>
            <person name="Glavina del Rio T."/>
            <person name="Dalin E."/>
            <person name="Tice H."/>
            <person name="Bruce D."/>
            <person name="Goodwin L."/>
            <person name="Pitluck S."/>
            <person name="Peters L."/>
            <person name="Mikhailova N."/>
            <person name="Held B."/>
            <person name="Kyrpides N."/>
            <person name="Mavromatis K."/>
            <person name="Ivanova N."/>
            <person name="Brettin T."/>
            <person name="Detter J.C."/>
            <person name="Han C."/>
            <person name="Larimer F."/>
            <person name="Land M."/>
            <person name="Hauser L."/>
            <person name="Markowitz V."/>
            <person name="Cheng J.-F."/>
            <person name="Hugenholtz P."/>
            <person name="Woyke T."/>
            <person name="Wu D."/>
            <person name="Spring S."/>
            <person name="Schroeder M."/>
            <person name="Brambilla E."/>
            <person name="Klenk H.-P."/>
            <person name="Eisen J.A."/>
        </authorList>
    </citation>
    <scope>NUCLEOTIDE SEQUENCE [LARGE SCALE GENOMIC DNA]</scope>
    <source>
        <strain evidence="3">DSM 15978 / NBRC 107637 / DMS1</strain>
    </source>
</reference>
<dbReference type="Proteomes" id="UP000010866">
    <property type="component" value="Chromosome"/>
</dbReference>
<dbReference type="AlphaFoldDB" id="L0KYS8"/>
<dbReference type="HOGENOM" id="CLU_896047_0_0_2"/>
<keyword evidence="1" id="KW-0812">Transmembrane</keyword>